<evidence type="ECO:0000256" key="1">
    <source>
        <dbReference type="ARBA" id="ARBA00003143"/>
    </source>
</evidence>
<keyword evidence="2" id="KW-0568">Pathogenesis-related protein</keyword>
<evidence type="ECO:0000256" key="3">
    <source>
        <dbReference type="SAM" id="SignalP"/>
    </source>
</evidence>
<protein>
    <recommendedName>
        <fullName evidence="4">SCP domain-containing protein</fullName>
    </recommendedName>
</protein>
<dbReference type="EMBL" id="CABITT030000008">
    <property type="protein sequence ID" value="VVB12982.1"/>
    <property type="molecule type" value="Genomic_DNA"/>
</dbReference>
<dbReference type="Proteomes" id="UP000489600">
    <property type="component" value="Unassembled WGS sequence"/>
</dbReference>
<dbReference type="CDD" id="cd05381">
    <property type="entry name" value="CAP_PR-1"/>
    <property type="match status" value="1"/>
</dbReference>
<keyword evidence="6" id="KW-1185">Reference proteome</keyword>
<dbReference type="PRINTS" id="PR00838">
    <property type="entry name" value="V5ALLERGEN"/>
</dbReference>
<evidence type="ECO:0000259" key="4">
    <source>
        <dbReference type="SMART" id="SM00198"/>
    </source>
</evidence>
<dbReference type="PANTHER" id="PTHR10334">
    <property type="entry name" value="CYSTEINE-RICH SECRETORY PROTEIN-RELATED"/>
    <property type="match status" value="1"/>
</dbReference>
<name>A0A565CHG3_9BRAS</name>
<keyword evidence="3" id="KW-0732">Signal</keyword>
<accession>A0A565CHG3</accession>
<comment type="caution">
    <text evidence="5">The sequence shown here is derived from an EMBL/GenBank/DDBJ whole genome shotgun (WGS) entry which is preliminary data.</text>
</comment>
<dbReference type="Gene3D" id="3.40.33.10">
    <property type="entry name" value="CAP"/>
    <property type="match status" value="1"/>
</dbReference>
<dbReference type="InterPro" id="IPR014044">
    <property type="entry name" value="CAP_dom"/>
</dbReference>
<evidence type="ECO:0000256" key="2">
    <source>
        <dbReference type="ARBA" id="ARBA00023265"/>
    </source>
</evidence>
<evidence type="ECO:0000313" key="6">
    <source>
        <dbReference type="Proteomes" id="UP000489600"/>
    </source>
</evidence>
<gene>
    <name evidence="5" type="ORF">ANE_LOCUS23426</name>
</gene>
<keyword evidence="2" id="KW-0611">Plant defense</keyword>
<dbReference type="GO" id="GO:0005576">
    <property type="term" value="C:extracellular region"/>
    <property type="evidence" value="ECO:0007669"/>
    <property type="project" value="InterPro"/>
</dbReference>
<feature type="chain" id="PRO_5022062803" description="SCP domain-containing protein" evidence="3">
    <location>
        <begin position="31"/>
        <end position="195"/>
    </location>
</feature>
<dbReference type="SUPFAM" id="SSF55797">
    <property type="entry name" value="PR-1-like"/>
    <property type="match status" value="1"/>
</dbReference>
<dbReference type="Pfam" id="PF00188">
    <property type="entry name" value="CAP"/>
    <property type="match status" value="1"/>
</dbReference>
<dbReference type="OrthoDB" id="337038at2759"/>
<comment type="function">
    <text evidence="1">Probably involved in the defense reaction of plants against pathogens.</text>
</comment>
<reference evidence="5" key="1">
    <citation type="submission" date="2019-07" db="EMBL/GenBank/DDBJ databases">
        <authorList>
            <person name="Dittberner H."/>
        </authorList>
    </citation>
    <scope>NUCLEOTIDE SEQUENCE [LARGE SCALE GENOMIC DNA]</scope>
</reference>
<dbReference type="InterPro" id="IPR001283">
    <property type="entry name" value="CRISP-related"/>
</dbReference>
<evidence type="ECO:0000313" key="5">
    <source>
        <dbReference type="EMBL" id="VVB12982.1"/>
    </source>
</evidence>
<feature type="domain" description="SCP" evidence="4">
    <location>
        <begin position="51"/>
        <end position="185"/>
    </location>
</feature>
<dbReference type="InterPro" id="IPR002413">
    <property type="entry name" value="V5_allergen-like"/>
</dbReference>
<sequence>MSSSSLNHPLCLFISSLLLISSGEFPSVAGHDSPGNSKATARALNRARRNKQTTEFLHAHNIARVASGASSLKWDKGLARFAANWAKQRKSDCKMTHSGGPYGENIFWYQRSENWSPKRVVAKWMEESLNYNPITNTCASDKMCGHYTQIVWRATTAVGCARARCDNNRGFLVVCEYSPCGNYEGESPFDLPIKL</sequence>
<dbReference type="InterPro" id="IPR035940">
    <property type="entry name" value="CAP_sf"/>
</dbReference>
<proteinExistence type="predicted"/>
<organism evidence="5 6">
    <name type="scientific">Arabis nemorensis</name>
    <dbReference type="NCBI Taxonomy" id="586526"/>
    <lineage>
        <taxon>Eukaryota</taxon>
        <taxon>Viridiplantae</taxon>
        <taxon>Streptophyta</taxon>
        <taxon>Embryophyta</taxon>
        <taxon>Tracheophyta</taxon>
        <taxon>Spermatophyta</taxon>
        <taxon>Magnoliopsida</taxon>
        <taxon>eudicotyledons</taxon>
        <taxon>Gunneridae</taxon>
        <taxon>Pentapetalae</taxon>
        <taxon>rosids</taxon>
        <taxon>malvids</taxon>
        <taxon>Brassicales</taxon>
        <taxon>Brassicaceae</taxon>
        <taxon>Arabideae</taxon>
        <taxon>Arabis</taxon>
    </lineage>
</organism>
<dbReference type="FunFam" id="3.40.33.10:FF:000004">
    <property type="entry name" value="CAP, cysteine-rich secretory protein, antigen 5"/>
    <property type="match status" value="1"/>
</dbReference>
<dbReference type="SMART" id="SM00198">
    <property type="entry name" value="SCP"/>
    <property type="match status" value="1"/>
</dbReference>
<feature type="signal peptide" evidence="3">
    <location>
        <begin position="1"/>
        <end position="30"/>
    </location>
</feature>
<dbReference type="PROSITE" id="PS01009">
    <property type="entry name" value="CRISP_1"/>
    <property type="match status" value="1"/>
</dbReference>
<dbReference type="PRINTS" id="PR00837">
    <property type="entry name" value="V5TPXLIKE"/>
</dbReference>
<dbReference type="AlphaFoldDB" id="A0A565CHG3"/>
<dbReference type="InterPro" id="IPR018244">
    <property type="entry name" value="Allrgn_V5/Tpx1_CS"/>
</dbReference>